<protein>
    <submittedName>
        <fullName evidence="2">Uncharacterized protein</fullName>
    </submittedName>
</protein>
<dbReference type="Proteomes" id="UP001054837">
    <property type="component" value="Unassembled WGS sequence"/>
</dbReference>
<comment type="caution">
    <text evidence="2">The sequence shown here is derived from an EMBL/GenBank/DDBJ whole genome shotgun (WGS) entry which is preliminary data.</text>
</comment>
<gene>
    <name evidence="2" type="ORF">CDAR_622941</name>
</gene>
<organism evidence="2 3">
    <name type="scientific">Caerostris darwini</name>
    <dbReference type="NCBI Taxonomy" id="1538125"/>
    <lineage>
        <taxon>Eukaryota</taxon>
        <taxon>Metazoa</taxon>
        <taxon>Ecdysozoa</taxon>
        <taxon>Arthropoda</taxon>
        <taxon>Chelicerata</taxon>
        <taxon>Arachnida</taxon>
        <taxon>Araneae</taxon>
        <taxon>Araneomorphae</taxon>
        <taxon>Entelegynae</taxon>
        <taxon>Araneoidea</taxon>
        <taxon>Araneidae</taxon>
        <taxon>Caerostris</taxon>
    </lineage>
</organism>
<evidence type="ECO:0000256" key="1">
    <source>
        <dbReference type="SAM" id="MobiDB-lite"/>
    </source>
</evidence>
<name>A0AAV4WMH7_9ARAC</name>
<evidence type="ECO:0000313" key="3">
    <source>
        <dbReference type="Proteomes" id="UP001054837"/>
    </source>
</evidence>
<evidence type="ECO:0000313" key="2">
    <source>
        <dbReference type="EMBL" id="GIY82605.1"/>
    </source>
</evidence>
<dbReference type="EMBL" id="BPLQ01014726">
    <property type="protein sequence ID" value="GIY82605.1"/>
    <property type="molecule type" value="Genomic_DNA"/>
</dbReference>
<sequence length="94" mass="10658">MSRQSGNNIIRQDSFSSMNQSGPLTFEPRVCSLANRGLGLEARSLRNESIYLAMEICLRVSFIKEMAGLKRSPFYLLVSQCHMLNIMPNPQYTV</sequence>
<accession>A0AAV4WMH7</accession>
<dbReference type="AlphaFoldDB" id="A0AAV4WMH7"/>
<proteinExistence type="predicted"/>
<keyword evidence="3" id="KW-1185">Reference proteome</keyword>
<feature type="region of interest" description="Disordered" evidence="1">
    <location>
        <begin position="1"/>
        <end position="22"/>
    </location>
</feature>
<reference evidence="2 3" key="1">
    <citation type="submission" date="2021-06" db="EMBL/GenBank/DDBJ databases">
        <title>Caerostris darwini draft genome.</title>
        <authorList>
            <person name="Kono N."/>
            <person name="Arakawa K."/>
        </authorList>
    </citation>
    <scope>NUCLEOTIDE SEQUENCE [LARGE SCALE GENOMIC DNA]</scope>
</reference>